<proteinExistence type="inferred from homology"/>
<evidence type="ECO:0000256" key="3">
    <source>
        <dbReference type="ARBA" id="ARBA00022692"/>
    </source>
</evidence>
<dbReference type="AlphaFoldDB" id="A0A075LYC6"/>
<dbReference type="Proteomes" id="UP000027981">
    <property type="component" value="Chromosome"/>
</dbReference>
<protein>
    <submittedName>
        <fullName evidence="7">Membrane protein</fullName>
    </submittedName>
</protein>
<comment type="similarity">
    <text evidence="2">Belongs to the GDT1 family.</text>
</comment>
<dbReference type="KEGG" id="ppac:PAP_05915"/>
<reference evidence="7 8" key="2">
    <citation type="journal article" date="2015" name="Genome Announc.">
        <title>Complete Genome Sequence of Hyperthermophilic Piezophilic Archaeon Palaeococcus pacificus DY20341T, Isolated from Deep-Sea Hydrothermal Sediments.</title>
        <authorList>
            <person name="Zeng X."/>
            <person name="Jebbar M."/>
            <person name="Shao Z."/>
        </authorList>
    </citation>
    <scope>NUCLEOTIDE SEQUENCE [LARGE SCALE GENOMIC DNA]</scope>
    <source>
        <strain evidence="7 8">DY20341</strain>
    </source>
</reference>
<dbReference type="EMBL" id="CP006019">
    <property type="protein sequence ID" value="AIF69583.1"/>
    <property type="molecule type" value="Genomic_DNA"/>
</dbReference>
<dbReference type="Pfam" id="PF01169">
    <property type="entry name" value="GDT1"/>
    <property type="match status" value="1"/>
</dbReference>
<dbReference type="HOGENOM" id="CLU_140894_3_1_2"/>
<name>A0A075LYC6_9EURY</name>
<keyword evidence="8" id="KW-1185">Reference proteome</keyword>
<evidence type="ECO:0000256" key="1">
    <source>
        <dbReference type="ARBA" id="ARBA00004141"/>
    </source>
</evidence>
<dbReference type="OrthoDB" id="85362at2157"/>
<evidence type="ECO:0000256" key="4">
    <source>
        <dbReference type="ARBA" id="ARBA00022989"/>
    </source>
</evidence>
<dbReference type="STRING" id="1343739.PAP_05915"/>
<feature type="transmembrane region" description="Helical" evidence="6">
    <location>
        <begin position="66"/>
        <end position="85"/>
    </location>
</feature>
<evidence type="ECO:0000313" key="7">
    <source>
        <dbReference type="EMBL" id="AIF69583.1"/>
    </source>
</evidence>
<dbReference type="RefSeq" id="WP_048165126.1">
    <property type="nucleotide sequence ID" value="NZ_CP006019.1"/>
</dbReference>
<gene>
    <name evidence="7" type="ORF">PAP_05915</name>
</gene>
<reference evidence="8" key="1">
    <citation type="submission" date="2013-06" db="EMBL/GenBank/DDBJ databases">
        <title>Complete Genome Sequence of Hyperthermophilic Palaeococcus pacificus DY20341T, Isolated from a Deep-Sea Hydrothermal Sediments.</title>
        <authorList>
            <person name="Zeng X."/>
            <person name="Shao Z."/>
        </authorList>
    </citation>
    <scope>NUCLEOTIDE SEQUENCE [LARGE SCALE GENOMIC DNA]</scope>
    <source>
        <strain evidence="8">DY20341</strain>
    </source>
</reference>
<dbReference type="PANTHER" id="PTHR12608:SF1">
    <property type="entry name" value="TRANSMEMBRANE PROTEIN 165"/>
    <property type="match status" value="1"/>
</dbReference>
<evidence type="ECO:0000256" key="5">
    <source>
        <dbReference type="ARBA" id="ARBA00023136"/>
    </source>
</evidence>
<feature type="transmembrane region" description="Helical" evidence="6">
    <location>
        <begin position="33"/>
        <end position="54"/>
    </location>
</feature>
<sequence>MKEIIYVFVAIFLAELGDKTQLATMAFASKYGWAKAFVGAIFGLALVNLIGAFIGDKIGDALPIELIHKGAGILFIIFGILMFFGKI</sequence>
<dbReference type="InterPro" id="IPR001727">
    <property type="entry name" value="GDT1-like"/>
</dbReference>
<comment type="subcellular location">
    <subcellularLocation>
        <location evidence="1">Membrane</location>
        <topology evidence="1">Multi-pass membrane protein</topology>
    </subcellularLocation>
</comment>
<accession>A0A075LYC6</accession>
<evidence type="ECO:0000256" key="2">
    <source>
        <dbReference type="ARBA" id="ARBA00009190"/>
    </source>
</evidence>
<dbReference type="PANTHER" id="PTHR12608">
    <property type="entry name" value="TRANSMEMBRANE PROTEIN HTP-1 RELATED"/>
    <property type="match status" value="1"/>
</dbReference>
<evidence type="ECO:0000313" key="8">
    <source>
        <dbReference type="Proteomes" id="UP000027981"/>
    </source>
</evidence>
<keyword evidence="4 6" id="KW-1133">Transmembrane helix</keyword>
<keyword evidence="5 6" id="KW-0472">Membrane</keyword>
<evidence type="ECO:0000256" key="6">
    <source>
        <dbReference type="SAM" id="Phobius"/>
    </source>
</evidence>
<dbReference type="GO" id="GO:0016020">
    <property type="term" value="C:membrane"/>
    <property type="evidence" value="ECO:0007669"/>
    <property type="project" value="UniProtKB-SubCell"/>
</dbReference>
<dbReference type="GO" id="GO:0046873">
    <property type="term" value="F:metal ion transmembrane transporter activity"/>
    <property type="evidence" value="ECO:0007669"/>
    <property type="project" value="InterPro"/>
</dbReference>
<organism evidence="7 8">
    <name type="scientific">Palaeococcus pacificus DY20341</name>
    <dbReference type="NCBI Taxonomy" id="1343739"/>
    <lineage>
        <taxon>Archaea</taxon>
        <taxon>Methanobacteriati</taxon>
        <taxon>Methanobacteriota</taxon>
        <taxon>Thermococci</taxon>
        <taxon>Thermococcales</taxon>
        <taxon>Thermococcaceae</taxon>
        <taxon>Palaeococcus</taxon>
    </lineage>
</organism>
<dbReference type="GeneID" id="24842306"/>
<keyword evidence="3 6" id="KW-0812">Transmembrane</keyword>
<dbReference type="eggNOG" id="arCOG03458">
    <property type="taxonomic scope" value="Archaea"/>
</dbReference>